<name>A0A2I1FYQ6_9GLOM</name>
<proteinExistence type="predicted"/>
<accession>A0A2I1FYQ6</accession>
<dbReference type="InterPro" id="IPR025633">
    <property type="entry name" value="DUF4291"/>
</dbReference>
<sequence>MITLETELYISQLQRWPKEGRHIMGQFDDNSIIVYQAYNPSIANYAVKHQKFGGQDFSWTRMSWIKPNFTWMMYRSGWATKNNQERILAIKLSRQGFEEIISKAVPTNFNSFSPISREEWQEKLKSSEVRVQWDPDHNLLGEKIQRRAIQLGMKGDILKKYSDEYIISIEDITEFVNEQYELIKMNKLDQVMTPVEQIYDLVDKVYE</sequence>
<evidence type="ECO:0008006" key="3">
    <source>
        <dbReference type="Google" id="ProtNLM"/>
    </source>
</evidence>
<protein>
    <recommendedName>
        <fullName evidence="3">DUF4291 domain-containing protein</fullName>
    </recommendedName>
</protein>
<dbReference type="VEuPathDB" id="FungiDB:RhiirA1_384628"/>
<evidence type="ECO:0000313" key="2">
    <source>
        <dbReference type="Proteomes" id="UP000234323"/>
    </source>
</evidence>
<dbReference type="VEuPathDB" id="FungiDB:RhiirFUN_019880"/>
<dbReference type="PANTHER" id="PTHR38567:SF1">
    <property type="entry name" value="DUF4291 DOMAIN-CONTAINING PROTEIN"/>
    <property type="match status" value="1"/>
</dbReference>
<dbReference type="Pfam" id="PF14124">
    <property type="entry name" value="DUF4291"/>
    <property type="match status" value="1"/>
</dbReference>
<dbReference type="Proteomes" id="UP000234323">
    <property type="component" value="Unassembled WGS sequence"/>
</dbReference>
<feature type="non-terminal residue" evidence="1">
    <location>
        <position position="1"/>
    </location>
</feature>
<dbReference type="VEuPathDB" id="FungiDB:FUN_013648"/>
<organism evidence="1 2">
    <name type="scientific">Rhizophagus irregularis</name>
    <dbReference type="NCBI Taxonomy" id="588596"/>
    <lineage>
        <taxon>Eukaryota</taxon>
        <taxon>Fungi</taxon>
        <taxon>Fungi incertae sedis</taxon>
        <taxon>Mucoromycota</taxon>
        <taxon>Glomeromycotina</taxon>
        <taxon>Glomeromycetes</taxon>
        <taxon>Glomerales</taxon>
        <taxon>Glomeraceae</taxon>
        <taxon>Rhizophagus</taxon>
    </lineage>
</organism>
<dbReference type="PANTHER" id="PTHR38567">
    <property type="entry name" value="DUF4291 DOMAIN-CONTAINING PROTEIN"/>
    <property type="match status" value="1"/>
</dbReference>
<comment type="caution">
    <text evidence="1">The sequence shown here is derived from an EMBL/GenBank/DDBJ whole genome shotgun (WGS) entry which is preliminary data.</text>
</comment>
<dbReference type="EMBL" id="LLXI01000065">
    <property type="protein sequence ID" value="PKY39501.1"/>
    <property type="molecule type" value="Genomic_DNA"/>
</dbReference>
<dbReference type="AlphaFoldDB" id="A0A2I1FYQ6"/>
<reference evidence="1 2" key="1">
    <citation type="submission" date="2015-10" db="EMBL/GenBank/DDBJ databases">
        <title>Genome analyses suggest a sexual origin of heterokaryosis in a supposedly ancient asexual fungus.</title>
        <authorList>
            <person name="Ropars J."/>
            <person name="Sedzielewska K."/>
            <person name="Noel J."/>
            <person name="Charron P."/>
            <person name="Farinelli L."/>
            <person name="Marton T."/>
            <person name="Kruger M."/>
            <person name="Pelin A."/>
            <person name="Brachmann A."/>
            <person name="Corradi N."/>
        </authorList>
    </citation>
    <scope>NUCLEOTIDE SEQUENCE [LARGE SCALE GENOMIC DNA]</scope>
    <source>
        <strain evidence="1 2">A4</strain>
    </source>
</reference>
<dbReference type="OrthoDB" id="413653at2759"/>
<keyword evidence="2" id="KW-1185">Reference proteome</keyword>
<gene>
    <name evidence="1" type="ORF">RhiirA4_440103</name>
</gene>
<evidence type="ECO:0000313" key="1">
    <source>
        <dbReference type="EMBL" id="PKY39501.1"/>
    </source>
</evidence>